<reference evidence="2 3" key="1">
    <citation type="journal article" date="2013" name="Genome Announc.">
        <title>Complete genome sequence of Myxococcus stipitatus strain DSM 14675, a fruiting myxobacterium.</title>
        <authorList>
            <person name="Huntley S."/>
            <person name="Kneip S."/>
            <person name="Treuner-Lange A."/>
            <person name="Sogaard-Andersen L."/>
        </authorList>
    </citation>
    <scope>NUCLEOTIDE SEQUENCE [LARGE SCALE GENOMIC DNA]</scope>
    <source>
        <strain evidence="3">DSM 14675 / JCM 12634 / Mx s8</strain>
    </source>
</reference>
<feature type="compositionally biased region" description="Basic and acidic residues" evidence="1">
    <location>
        <begin position="101"/>
        <end position="111"/>
    </location>
</feature>
<proteinExistence type="predicted"/>
<sequence length="136" mass="14441">MNQGNMRRWLLPGALVIASLLGTACQREKARWREEVPKAGGPYQGIANDAQPLSSFGPGTGGSGKPHIAPVQDRVGENLPPTAVDNVPPRVEPGIAAGDPDAIREFQKKEQAQAQDTQPAQGQPKPSKKDNPGPKH</sequence>
<dbReference type="RefSeq" id="WP_015352732.1">
    <property type="nucleotide sequence ID" value="NC_020126.1"/>
</dbReference>
<dbReference type="KEGG" id="msd:MYSTI_07206"/>
<accession>L7UKD9</accession>
<evidence type="ECO:0008006" key="4">
    <source>
        <dbReference type="Google" id="ProtNLM"/>
    </source>
</evidence>
<name>L7UKD9_MYXSD</name>
<feature type="region of interest" description="Disordered" evidence="1">
    <location>
        <begin position="36"/>
        <end position="136"/>
    </location>
</feature>
<protein>
    <recommendedName>
        <fullName evidence="4">Lipoprotein</fullName>
    </recommendedName>
</protein>
<feature type="compositionally biased region" description="Polar residues" evidence="1">
    <location>
        <begin position="112"/>
        <end position="121"/>
    </location>
</feature>
<dbReference type="PATRIC" id="fig|1278073.3.peg.7321"/>
<keyword evidence="3" id="KW-1185">Reference proteome</keyword>
<gene>
    <name evidence="2" type="ordered locus">MYSTI_07206</name>
</gene>
<dbReference type="OrthoDB" id="5519598at2"/>
<evidence type="ECO:0000256" key="1">
    <source>
        <dbReference type="SAM" id="MobiDB-lite"/>
    </source>
</evidence>
<dbReference type="HOGENOM" id="CLU_2181025_0_0_7"/>
<feature type="compositionally biased region" description="Basic and acidic residues" evidence="1">
    <location>
        <begin position="127"/>
        <end position="136"/>
    </location>
</feature>
<dbReference type="PROSITE" id="PS51257">
    <property type="entry name" value="PROKAR_LIPOPROTEIN"/>
    <property type="match status" value="1"/>
</dbReference>
<dbReference type="EMBL" id="CP004025">
    <property type="protein sequence ID" value="AGC48478.1"/>
    <property type="molecule type" value="Genomic_DNA"/>
</dbReference>
<evidence type="ECO:0000313" key="3">
    <source>
        <dbReference type="Proteomes" id="UP000011131"/>
    </source>
</evidence>
<evidence type="ECO:0000313" key="2">
    <source>
        <dbReference type="EMBL" id="AGC48478.1"/>
    </source>
</evidence>
<dbReference type="AlphaFoldDB" id="L7UKD9"/>
<organism evidence="2 3">
    <name type="scientific">Myxococcus stipitatus (strain DSM 14675 / JCM 12634 / Mx s8)</name>
    <dbReference type="NCBI Taxonomy" id="1278073"/>
    <lineage>
        <taxon>Bacteria</taxon>
        <taxon>Pseudomonadati</taxon>
        <taxon>Myxococcota</taxon>
        <taxon>Myxococcia</taxon>
        <taxon>Myxococcales</taxon>
        <taxon>Cystobacterineae</taxon>
        <taxon>Myxococcaceae</taxon>
        <taxon>Myxococcus</taxon>
    </lineage>
</organism>
<dbReference type="Proteomes" id="UP000011131">
    <property type="component" value="Chromosome"/>
</dbReference>